<keyword evidence="2" id="KW-0732">Signal</keyword>
<accession>A0A2T9YA15</accession>
<feature type="domain" description="DUF7707" evidence="3">
    <location>
        <begin position="104"/>
        <end position="153"/>
    </location>
</feature>
<feature type="region of interest" description="Disordered" evidence="1">
    <location>
        <begin position="46"/>
        <end position="91"/>
    </location>
</feature>
<gene>
    <name evidence="4" type="ORF">BB561_005509</name>
</gene>
<evidence type="ECO:0000313" key="5">
    <source>
        <dbReference type="Proteomes" id="UP000245383"/>
    </source>
</evidence>
<name>A0A2T9YA15_9FUNG</name>
<keyword evidence="5" id="KW-1185">Reference proteome</keyword>
<dbReference type="OrthoDB" id="2121879at2759"/>
<dbReference type="Proteomes" id="UP000245383">
    <property type="component" value="Unassembled WGS sequence"/>
</dbReference>
<feature type="compositionally biased region" description="Basic and acidic residues" evidence="1">
    <location>
        <begin position="46"/>
        <end position="55"/>
    </location>
</feature>
<evidence type="ECO:0000256" key="2">
    <source>
        <dbReference type="SAM" id="SignalP"/>
    </source>
</evidence>
<feature type="signal peptide" evidence="2">
    <location>
        <begin position="1"/>
        <end position="19"/>
    </location>
</feature>
<sequence length="157" mass="17432">MKGIFFFITLISTLLCVIAANSNYFDLLPREDLIAATKTMVSKVKSDSYENKENDASDSTVNAEETVAPKTKQQRNKKEAETETNQISIISKSNKDETDKNLLNAQKTWCNDNANFCNNICLNITAGSPSDKRCNYKTLAFNCICGNGTIPDQKSNI</sequence>
<dbReference type="EMBL" id="MBFR01000335">
    <property type="protein sequence ID" value="PVU89165.1"/>
    <property type="molecule type" value="Genomic_DNA"/>
</dbReference>
<feature type="chain" id="PRO_5015452432" description="DUF7707 domain-containing protein" evidence="2">
    <location>
        <begin position="20"/>
        <end position="157"/>
    </location>
</feature>
<organism evidence="4 5">
    <name type="scientific">Smittium simulii</name>
    <dbReference type="NCBI Taxonomy" id="133385"/>
    <lineage>
        <taxon>Eukaryota</taxon>
        <taxon>Fungi</taxon>
        <taxon>Fungi incertae sedis</taxon>
        <taxon>Zoopagomycota</taxon>
        <taxon>Kickxellomycotina</taxon>
        <taxon>Harpellomycetes</taxon>
        <taxon>Harpellales</taxon>
        <taxon>Legeriomycetaceae</taxon>
        <taxon>Smittium</taxon>
    </lineage>
</organism>
<evidence type="ECO:0000259" key="3">
    <source>
        <dbReference type="Pfam" id="PF24808"/>
    </source>
</evidence>
<dbReference type="InterPro" id="IPR056124">
    <property type="entry name" value="DUF7707"/>
</dbReference>
<reference evidence="4 5" key="1">
    <citation type="journal article" date="2018" name="MBio">
        <title>Comparative Genomics Reveals the Core Gene Toolbox for the Fungus-Insect Symbiosis.</title>
        <authorList>
            <person name="Wang Y."/>
            <person name="Stata M."/>
            <person name="Wang W."/>
            <person name="Stajich J.E."/>
            <person name="White M.M."/>
            <person name="Moncalvo J.M."/>
        </authorList>
    </citation>
    <scope>NUCLEOTIDE SEQUENCE [LARGE SCALE GENOMIC DNA]</scope>
    <source>
        <strain evidence="4 5">SWE-8-4</strain>
    </source>
</reference>
<dbReference type="Pfam" id="PF24808">
    <property type="entry name" value="DUF7707"/>
    <property type="match status" value="1"/>
</dbReference>
<evidence type="ECO:0000256" key="1">
    <source>
        <dbReference type="SAM" id="MobiDB-lite"/>
    </source>
</evidence>
<comment type="caution">
    <text evidence="4">The sequence shown here is derived from an EMBL/GenBank/DDBJ whole genome shotgun (WGS) entry which is preliminary data.</text>
</comment>
<dbReference type="AlphaFoldDB" id="A0A2T9YA15"/>
<evidence type="ECO:0000313" key="4">
    <source>
        <dbReference type="EMBL" id="PVU89165.1"/>
    </source>
</evidence>
<proteinExistence type="predicted"/>
<protein>
    <recommendedName>
        <fullName evidence="3">DUF7707 domain-containing protein</fullName>
    </recommendedName>
</protein>